<dbReference type="EMBL" id="CAVNYO010000399">
    <property type="protein sequence ID" value="CAK5273751.1"/>
    <property type="molecule type" value="Genomic_DNA"/>
</dbReference>
<name>A0AAD2HF30_9AGAR</name>
<dbReference type="Gene3D" id="3.40.50.1820">
    <property type="entry name" value="alpha/beta hydrolase"/>
    <property type="match status" value="1"/>
</dbReference>
<dbReference type="InterPro" id="IPR029058">
    <property type="entry name" value="AB_hydrolase_fold"/>
</dbReference>
<accession>A0AAD2HF30</accession>
<sequence>MSPHLHDELQDSPRVRLDTQYGPITGARAANGSAVFLEVPYAQPPARFQDAQPLPSGYRYADREYTTESAYAIQPHNDGQAR</sequence>
<gene>
    <name evidence="1" type="ORF">MYCIT1_LOCUS20425</name>
</gene>
<reference evidence="1" key="1">
    <citation type="submission" date="2023-11" db="EMBL/GenBank/DDBJ databases">
        <authorList>
            <person name="De Vega J J."/>
            <person name="De Vega J J."/>
        </authorList>
    </citation>
    <scope>NUCLEOTIDE SEQUENCE</scope>
</reference>
<protein>
    <submittedName>
        <fullName evidence="1">Uncharacterized protein</fullName>
    </submittedName>
</protein>
<evidence type="ECO:0000313" key="1">
    <source>
        <dbReference type="EMBL" id="CAK5273751.1"/>
    </source>
</evidence>
<organism evidence="1 2">
    <name type="scientific">Mycena citricolor</name>
    <dbReference type="NCBI Taxonomy" id="2018698"/>
    <lineage>
        <taxon>Eukaryota</taxon>
        <taxon>Fungi</taxon>
        <taxon>Dikarya</taxon>
        <taxon>Basidiomycota</taxon>
        <taxon>Agaricomycotina</taxon>
        <taxon>Agaricomycetes</taxon>
        <taxon>Agaricomycetidae</taxon>
        <taxon>Agaricales</taxon>
        <taxon>Marasmiineae</taxon>
        <taxon>Mycenaceae</taxon>
        <taxon>Mycena</taxon>
    </lineage>
</organism>
<dbReference type="Proteomes" id="UP001295794">
    <property type="component" value="Unassembled WGS sequence"/>
</dbReference>
<comment type="caution">
    <text evidence="1">The sequence shown here is derived from an EMBL/GenBank/DDBJ whole genome shotgun (WGS) entry which is preliminary data.</text>
</comment>
<dbReference type="AlphaFoldDB" id="A0AAD2HF30"/>
<feature type="non-terminal residue" evidence="1">
    <location>
        <position position="1"/>
    </location>
</feature>
<dbReference type="SUPFAM" id="SSF53474">
    <property type="entry name" value="alpha/beta-Hydrolases"/>
    <property type="match status" value="1"/>
</dbReference>
<keyword evidence="2" id="KW-1185">Reference proteome</keyword>
<proteinExistence type="predicted"/>
<evidence type="ECO:0000313" key="2">
    <source>
        <dbReference type="Proteomes" id="UP001295794"/>
    </source>
</evidence>